<evidence type="ECO:0000313" key="1">
    <source>
        <dbReference type="EMBL" id="KAI4328868.1"/>
    </source>
</evidence>
<sequence length="476" mass="53179">MVLAQLGEKISCALQKMRNSTVVDEGVLNECINEINRELIIADVDYQLLSNMVNRIKEAVVHRPVGHNKRIAIEQAVFKELFKMLDPGKPSFTPEKGKTSVVILVGLQGSGKTTTCTKYAYYYKKKGFKPALVCADTFRACALDQLSKMHKKPRSLSLEGARFYTVIDPVEVAVEGVELFKKETRDLIIVDTSGRHKQDNDLFEELRQLSEATKPDLVIFVMDSSIGKAAFSQARAFKQSVAVGAVIVTKMDGHAKGGGALSAIAATKSPVIFIGNGERVDDFEDFDVDRFVRRLLGKYFLFMNKIHEVVPMDQQSELLQKCSKGDLSLRMIFELSSNMDHLIQVFSKLPKLVELDRGKEGMAKAKAMMNSMTNEELDSSNPVKLINESRKKRIARGSGCKIHEVTKLIEMYKELAKKYWSLMKGFKMPKKGDMNALSRSMSAQHMGKVPPRILRQIGSISGLEDLMAQIGSNSRL</sequence>
<gene>
    <name evidence="1" type="ORF">L6164_021191</name>
</gene>
<reference evidence="1 2" key="1">
    <citation type="journal article" date="2022" name="DNA Res.">
        <title>Chromosomal-level genome assembly of the orchid tree Bauhinia variegata (Leguminosae; Cercidoideae) supports the allotetraploid origin hypothesis of Bauhinia.</title>
        <authorList>
            <person name="Zhong Y."/>
            <person name="Chen Y."/>
            <person name="Zheng D."/>
            <person name="Pang J."/>
            <person name="Liu Y."/>
            <person name="Luo S."/>
            <person name="Meng S."/>
            <person name="Qian L."/>
            <person name="Wei D."/>
            <person name="Dai S."/>
            <person name="Zhou R."/>
        </authorList>
    </citation>
    <scope>NUCLEOTIDE SEQUENCE [LARGE SCALE GENOMIC DNA]</scope>
    <source>
        <strain evidence="1">BV-YZ2020</strain>
    </source>
</reference>
<dbReference type="Proteomes" id="UP000828941">
    <property type="component" value="Chromosome 8"/>
</dbReference>
<accession>A0ACB9MXR8</accession>
<comment type="caution">
    <text evidence="1">The sequence shown here is derived from an EMBL/GenBank/DDBJ whole genome shotgun (WGS) entry which is preliminary data.</text>
</comment>
<protein>
    <submittedName>
        <fullName evidence="1">Uncharacterized protein</fullName>
    </submittedName>
</protein>
<dbReference type="EMBL" id="CM039433">
    <property type="protein sequence ID" value="KAI4328868.1"/>
    <property type="molecule type" value="Genomic_DNA"/>
</dbReference>
<organism evidence="1 2">
    <name type="scientific">Bauhinia variegata</name>
    <name type="common">Purple orchid tree</name>
    <name type="synonym">Phanera variegata</name>
    <dbReference type="NCBI Taxonomy" id="167791"/>
    <lineage>
        <taxon>Eukaryota</taxon>
        <taxon>Viridiplantae</taxon>
        <taxon>Streptophyta</taxon>
        <taxon>Embryophyta</taxon>
        <taxon>Tracheophyta</taxon>
        <taxon>Spermatophyta</taxon>
        <taxon>Magnoliopsida</taxon>
        <taxon>eudicotyledons</taxon>
        <taxon>Gunneridae</taxon>
        <taxon>Pentapetalae</taxon>
        <taxon>rosids</taxon>
        <taxon>fabids</taxon>
        <taxon>Fabales</taxon>
        <taxon>Fabaceae</taxon>
        <taxon>Cercidoideae</taxon>
        <taxon>Cercideae</taxon>
        <taxon>Bauhiniinae</taxon>
        <taxon>Bauhinia</taxon>
    </lineage>
</organism>
<name>A0ACB9MXR8_BAUVA</name>
<evidence type="ECO:0000313" key="2">
    <source>
        <dbReference type="Proteomes" id="UP000828941"/>
    </source>
</evidence>
<proteinExistence type="predicted"/>
<keyword evidence="2" id="KW-1185">Reference proteome</keyword>